<gene>
    <name evidence="4" type="ORF">AWC38_SpisGene794</name>
</gene>
<accession>A0A2B4SWN8</accession>
<sequence length="222" mass="25237">MKMKMQFSMGFLLISCCAAVLQPHSTQRKKTSFEVLIKNQGKMFKEVVEIDVKRKTETFHVPFQGNLEAAEIIHDFRQKLMMISLPQKQLCFLSKLTDKVPRPSRMAKAFRKVTLDHKEFPLERLTITMETKELIYDVSGLTNAMKKMCDGFPIYHSEPTKDTIFITEVNDEGKISGDNGNPVRRGSCSGSVCYDNQHCYLTCASSTCLVCTEIQTCLPIDC</sequence>
<dbReference type="PANTHER" id="PTHR16483">
    <property type="entry name" value="GASTROKINE 1"/>
    <property type="match status" value="1"/>
</dbReference>
<feature type="signal peptide" evidence="2">
    <location>
        <begin position="1"/>
        <end position="19"/>
    </location>
</feature>
<feature type="domain" description="BRICHOS" evidence="3">
    <location>
        <begin position="64"/>
        <end position="157"/>
    </location>
</feature>
<proteinExistence type="predicted"/>
<dbReference type="SMART" id="SM01039">
    <property type="entry name" value="BRICHOS"/>
    <property type="match status" value="1"/>
</dbReference>
<keyword evidence="5" id="KW-1185">Reference proteome</keyword>
<dbReference type="PROSITE" id="PS50869">
    <property type="entry name" value="BRICHOS"/>
    <property type="match status" value="1"/>
</dbReference>
<evidence type="ECO:0000259" key="3">
    <source>
        <dbReference type="PROSITE" id="PS50869"/>
    </source>
</evidence>
<dbReference type="EMBL" id="LSMT01000005">
    <property type="protein sequence ID" value="PFX34311.1"/>
    <property type="molecule type" value="Genomic_DNA"/>
</dbReference>
<evidence type="ECO:0000313" key="5">
    <source>
        <dbReference type="Proteomes" id="UP000225706"/>
    </source>
</evidence>
<keyword evidence="2" id="KW-0732">Signal</keyword>
<reference evidence="5" key="1">
    <citation type="journal article" date="2017" name="bioRxiv">
        <title>Comparative analysis of the genomes of Stylophora pistillata and Acropora digitifera provides evidence for extensive differences between species of corals.</title>
        <authorList>
            <person name="Voolstra C.R."/>
            <person name="Li Y."/>
            <person name="Liew Y.J."/>
            <person name="Baumgarten S."/>
            <person name="Zoccola D."/>
            <person name="Flot J.-F."/>
            <person name="Tambutte S."/>
            <person name="Allemand D."/>
            <person name="Aranda M."/>
        </authorList>
    </citation>
    <scope>NUCLEOTIDE SEQUENCE [LARGE SCALE GENOMIC DNA]</scope>
</reference>
<evidence type="ECO:0000256" key="2">
    <source>
        <dbReference type="SAM" id="SignalP"/>
    </source>
</evidence>
<dbReference type="InterPro" id="IPR007084">
    <property type="entry name" value="BRICHOS_dom"/>
</dbReference>
<dbReference type="PROSITE" id="PS51257">
    <property type="entry name" value="PROKAR_LIPOPROTEIN"/>
    <property type="match status" value="1"/>
</dbReference>
<dbReference type="Proteomes" id="UP000225706">
    <property type="component" value="Unassembled WGS sequence"/>
</dbReference>
<dbReference type="OrthoDB" id="5960205at2759"/>
<keyword evidence="1" id="KW-1015">Disulfide bond</keyword>
<feature type="chain" id="PRO_5013083737" description="BRICHOS domain-containing protein" evidence="2">
    <location>
        <begin position="20"/>
        <end position="222"/>
    </location>
</feature>
<protein>
    <recommendedName>
        <fullName evidence="3">BRICHOS domain-containing protein</fullName>
    </recommendedName>
</protein>
<dbReference type="Gene3D" id="3.30.390.150">
    <property type="match status" value="1"/>
</dbReference>
<comment type="caution">
    <text evidence="4">The sequence shown here is derived from an EMBL/GenBank/DDBJ whole genome shotgun (WGS) entry which is preliminary data.</text>
</comment>
<name>A0A2B4SWN8_STYPI</name>
<dbReference type="Pfam" id="PF04089">
    <property type="entry name" value="BRICHOS"/>
    <property type="match status" value="1"/>
</dbReference>
<evidence type="ECO:0000313" key="4">
    <source>
        <dbReference type="EMBL" id="PFX34311.1"/>
    </source>
</evidence>
<dbReference type="InterPro" id="IPR051772">
    <property type="entry name" value="Gastrokine"/>
</dbReference>
<dbReference type="AlphaFoldDB" id="A0A2B4SWN8"/>
<organism evidence="4 5">
    <name type="scientific">Stylophora pistillata</name>
    <name type="common">Smooth cauliflower coral</name>
    <dbReference type="NCBI Taxonomy" id="50429"/>
    <lineage>
        <taxon>Eukaryota</taxon>
        <taxon>Metazoa</taxon>
        <taxon>Cnidaria</taxon>
        <taxon>Anthozoa</taxon>
        <taxon>Hexacorallia</taxon>
        <taxon>Scleractinia</taxon>
        <taxon>Astrocoeniina</taxon>
        <taxon>Pocilloporidae</taxon>
        <taxon>Stylophora</taxon>
    </lineage>
</organism>
<evidence type="ECO:0000256" key="1">
    <source>
        <dbReference type="ARBA" id="ARBA00023157"/>
    </source>
</evidence>